<dbReference type="SUPFAM" id="SSF51735">
    <property type="entry name" value="NAD(P)-binding Rossmann-fold domains"/>
    <property type="match status" value="1"/>
</dbReference>
<keyword evidence="5" id="KW-0816">Tricarboxylic acid cycle</keyword>
<evidence type="ECO:0000256" key="9">
    <source>
        <dbReference type="PIRSR" id="PIRSR000102-1"/>
    </source>
</evidence>
<comment type="catalytic activity">
    <reaction evidence="8">
        <text>(S)-malate + NAD(+) = oxaloacetate + NADH + H(+)</text>
        <dbReference type="Rhea" id="RHEA:21432"/>
        <dbReference type="ChEBI" id="CHEBI:15378"/>
        <dbReference type="ChEBI" id="CHEBI:15589"/>
        <dbReference type="ChEBI" id="CHEBI:16452"/>
        <dbReference type="ChEBI" id="CHEBI:57540"/>
        <dbReference type="ChEBI" id="CHEBI:57945"/>
        <dbReference type="EC" id="1.1.1.37"/>
    </reaction>
</comment>
<feature type="binding site" evidence="11">
    <location>
        <begin position="40"/>
        <end position="46"/>
    </location>
    <ligand>
        <name>NAD(+)</name>
        <dbReference type="ChEBI" id="CHEBI:57540"/>
    </ligand>
</feature>
<dbReference type="Proteomes" id="UP000198287">
    <property type="component" value="Unassembled WGS sequence"/>
</dbReference>
<feature type="binding site" evidence="11">
    <location>
        <position position="126"/>
    </location>
    <ligand>
        <name>NAD(+)</name>
        <dbReference type="ChEBI" id="CHEBI:57540"/>
    </ligand>
</feature>
<evidence type="ECO:0000256" key="10">
    <source>
        <dbReference type="PIRSR" id="PIRSR000102-2"/>
    </source>
</evidence>
<accession>A0A226EAZ9</accession>
<dbReference type="Pfam" id="PF00056">
    <property type="entry name" value="Ldh_1_N"/>
    <property type="match status" value="1"/>
</dbReference>
<gene>
    <name evidence="15" type="ORF">Fcan01_10306</name>
</gene>
<feature type="binding site" evidence="11">
    <location>
        <begin position="149"/>
        <end position="151"/>
    </location>
    <ligand>
        <name>NAD(+)</name>
        <dbReference type="ChEBI" id="CHEBI:57540"/>
    </ligand>
</feature>
<evidence type="ECO:0000256" key="5">
    <source>
        <dbReference type="ARBA" id="ARBA00022532"/>
    </source>
</evidence>
<name>A0A226EAZ9_FOLCA</name>
<evidence type="ECO:0000256" key="6">
    <source>
        <dbReference type="ARBA" id="ARBA00023002"/>
    </source>
</evidence>
<evidence type="ECO:0000313" key="16">
    <source>
        <dbReference type="Proteomes" id="UP000198287"/>
    </source>
</evidence>
<dbReference type="InterPro" id="IPR036291">
    <property type="entry name" value="NAD(P)-bd_dom_sf"/>
</dbReference>
<comment type="subunit">
    <text evidence="2">Homodimer.</text>
</comment>
<evidence type="ECO:0000256" key="4">
    <source>
        <dbReference type="ARBA" id="ARBA00016075"/>
    </source>
</evidence>
<dbReference type="PIRSF" id="PIRSF000102">
    <property type="entry name" value="Lac_mal_DH"/>
    <property type="match status" value="1"/>
</dbReference>
<evidence type="ECO:0000256" key="1">
    <source>
        <dbReference type="ARBA" id="ARBA00008824"/>
    </source>
</evidence>
<dbReference type="InterPro" id="IPR001557">
    <property type="entry name" value="L-lactate/malate_DH"/>
</dbReference>
<dbReference type="STRING" id="158441.A0A226EAZ9"/>
<evidence type="ECO:0000256" key="12">
    <source>
        <dbReference type="RuleBase" id="RU003369"/>
    </source>
</evidence>
<evidence type="ECO:0000256" key="11">
    <source>
        <dbReference type="PIRSR" id="PIRSR000102-3"/>
    </source>
</evidence>
<feature type="binding site" evidence="10">
    <location>
        <position position="119"/>
    </location>
    <ligand>
        <name>substrate</name>
    </ligand>
</feature>
<dbReference type="Gene3D" id="3.40.50.720">
    <property type="entry name" value="NAD(P)-binding Rossmann-like Domain"/>
    <property type="match status" value="1"/>
</dbReference>
<comment type="caution">
    <text evidence="15">The sequence shown here is derived from an EMBL/GenBank/DDBJ whole genome shotgun (WGS) entry which is preliminary data.</text>
</comment>
<dbReference type="PANTHER" id="PTHR11540">
    <property type="entry name" value="MALATE AND LACTATE DEHYDROGENASE"/>
    <property type="match status" value="1"/>
</dbReference>
<organism evidence="15 16">
    <name type="scientific">Folsomia candida</name>
    <name type="common">Springtail</name>
    <dbReference type="NCBI Taxonomy" id="158441"/>
    <lineage>
        <taxon>Eukaryota</taxon>
        <taxon>Metazoa</taxon>
        <taxon>Ecdysozoa</taxon>
        <taxon>Arthropoda</taxon>
        <taxon>Hexapoda</taxon>
        <taxon>Collembola</taxon>
        <taxon>Entomobryomorpha</taxon>
        <taxon>Isotomoidea</taxon>
        <taxon>Isotomidae</taxon>
        <taxon>Proisotominae</taxon>
        <taxon>Folsomia</taxon>
    </lineage>
</organism>
<feature type="domain" description="Lactate/malate dehydrogenase C-terminal" evidence="14">
    <location>
        <begin position="180"/>
        <end position="343"/>
    </location>
</feature>
<reference evidence="15 16" key="1">
    <citation type="submission" date="2015-12" db="EMBL/GenBank/DDBJ databases">
        <title>The genome of Folsomia candida.</title>
        <authorList>
            <person name="Faddeeva A."/>
            <person name="Derks M.F."/>
            <person name="Anvar Y."/>
            <person name="Smit S."/>
            <person name="Van Straalen N."/>
            <person name="Roelofs D."/>
        </authorList>
    </citation>
    <scope>NUCLEOTIDE SEQUENCE [LARGE SCALE GENOMIC DNA]</scope>
    <source>
        <strain evidence="15 16">VU population</strain>
        <tissue evidence="15">Whole body</tissue>
    </source>
</reference>
<dbReference type="EC" id="1.1.1.37" evidence="3"/>
<keyword evidence="7 11" id="KW-0520">NAD</keyword>
<dbReference type="InterPro" id="IPR015955">
    <property type="entry name" value="Lactate_DH/Glyco_Ohase_4_C"/>
</dbReference>
<dbReference type="Pfam" id="PF02866">
    <property type="entry name" value="Ldh_1_C"/>
    <property type="match status" value="1"/>
</dbReference>
<dbReference type="FunFam" id="3.40.50.720:FF:000268">
    <property type="entry name" value="Malate dehydrogenase"/>
    <property type="match status" value="1"/>
</dbReference>
<feature type="active site" description="Proton acceptor" evidence="9">
    <location>
        <position position="209"/>
    </location>
</feature>
<dbReference type="InterPro" id="IPR010097">
    <property type="entry name" value="Malate_DH_type1"/>
</dbReference>
<dbReference type="GO" id="GO:0006099">
    <property type="term" value="P:tricarboxylic acid cycle"/>
    <property type="evidence" value="ECO:0007669"/>
    <property type="project" value="UniProtKB-KW"/>
</dbReference>
<evidence type="ECO:0000259" key="14">
    <source>
        <dbReference type="Pfam" id="PF02866"/>
    </source>
</evidence>
<comment type="similarity">
    <text evidence="1">Belongs to the LDH/MDH superfamily. MDH type 1 family.</text>
</comment>
<keyword evidence="16" id="KW-1185">Reference proteome</keyword>
<feature type="binding site" evidence="10">
    <location>
        <position position="113"/>
    </location>
    <ligand>
        <name>substrate</name>
    </ligand>
</feature>
<keyword evidence="6 12" id="KW-0560">Oxidoreductase</keyword>
<dbReference type="InterPro" id="IPR022383">
    <property type="entry name" value="Lactate/malate_DH_C"/>
</dbReference>
<dbReference type="AlphaFoldDB" id="A0A226EAZ9"/>
<dbReference type="EMBL" id="LNIX01000005">
    <property type="protein sequence ID" value="OXA53836.1"/>
    <property type="molecule type" value="Genomic_DNA"/>
</dbReference>
<dbReference type="SUPFAM" id="SSF56327">
    <property type="entry name" value="LDH C-terminal domain-like"/>
    <property type="match status" value="1"/>
</dbReference>
<evidence type="ECO:0000256" key="8">
    <source>
        <dbReference type="ARBA" id="ARBA00048313"/>
    </source>
</evidence>
<feature type="binding site" evidence="10">
    <location>
        <position position="151"/>
    </location>
    <ligand>
        <name>substrate</name>
    </ligand>
</feature>
<sequence length="348" mass="36869">MNCSRFGAIVVKLKHIKYSNVSGLRLFSSTGKHAKVAVLGANGSIGQPLSLLLKMNPLVEELALYDVVHPQGVAADLGHVPTSCDKVTAFGPGEIMGALKDAKIVLCAAGSPRKAGVTREEQFKLNSKVVKELAKSCAVMNPGAIYCIVTNPINSTVPLFCEIFKSAGVLNEAKILGISNLDAMRAGAYIAKEKGWQTSDINCPVVGGHSGSTIIPIISQCKPDPQLSDEQVKLITHEIREAGAEIVAAKKGSGTVALSIAWSAHHFVDALLRAVVSGEKGVVECAYVKSVAVPECKYFSNPIELGVDGVSKNLGLPQLNAYEKYLLTKCIPSLNQHIRAGEESAAQR</sequence>
<dbReference type="OrthoDB" id="755699at2759"/>
<feature type="domain" description="Lactate/malate dehydrogenase N-terminal" evidence="13">
    <location>
        <begin position="35"/>
        <end position="177"/>
    </location>
</feature>
<dbReference type="NCBIfam" id="TIGR01772">
    <property type="entry name" value="MDH_euk_gproteo"/>
    <property type="match status" value="1"/>
</dbReference>
<evidence type="ECO:0000256" key="2">
    <source>
        <dbReference type="ARBA" id="ARBA00011738"/>
    </source>
</evidence>
<dbReference type="InterPro" id="IPR001236">
    <property type="entry name" value="Lactate/malate_DH_N"/>
</dbReference>
<dbReference type="GO" id="GO:0005739">
    <property type="term" value="C:mitochondrion"/>
    <property type="evidence" value="ECO:0007669"/>
    <property type="project" value="TreeGrafter"/>
</dbReference>
<feature type="binding site" evidence="11">
    <location>
        <position position="66"/>
    </location>
    <ligand>
        <name>NAD(+)</name>
        <dbReference type="ChEBI" id="CHEBI:57540"/>
    </ligand>
</feature>
<evidence type="ECO:0000256" key="3">
    <source>
        <dbReference type="ARBA" id="ARBA00012995"/>
    </source>
</evidence>
<dbReference type="Gene3D" id="3.90.110.10">
    <property type="entry name" value="Lactate dehydrogenase/glycoside hydrolase, family 4, C-terminal"/>
    <property type="match status" value="1"/>
</dbReference>
<feature type="binding site" evidence="10">
    <location>
        <position position="185"/>
    </location>
    <ligand>
        <name>substrate</name>
    </ligand>
</feature>
<dbReference type="FunFam" id="3.90.110.10:FF:000001">
    <property type="entry name" value="Malate dehydrogenase"/>
    <property type="match status" value="1"/>
</dbReference>
<dbReference type="GO" id="GO:0030060">
    <property type="term" value="F:L-malate dehydrogenase (NAD+) activity"/>
    <property type="evidence" value="ECO:0007669"/>
    <property type="project" value="UniProtKB-EC"/>
</dbReference>
<dbReference type="GO" id="GO:0019752">
    <property type="term" value="P:carboxylic acid metabolic process"/>
    <property type="evidence" value="ECO:0007669"/>
    <property type="project" value="InterPro"/>
</dbReference>
<evidence type="ECO:0000256" key="7">
    <source>
        <dbReference type="ARBA" id="ARBA00023027"/>
    </source>
</evidence>
<evidence type="ECO:0000259" key="13">
    <source>
        <dbReference type="Pfam" id="PF00056"/>
    </source>
</evidence>
<protein>
    <recommendedName>
        <fullName evidence="4">Malate dehydrogenase, mitochondrial</fullName>
        <ecNumber evidence="3">1.1.1.37</ecNumber>
    </recommendedName>
</protein>
<dbReference type="PANTHER" id="PTHR11540:SF16">
    <property type="entry name" value="MALATE DEHYDROGENASE, MITOCHONDRIAL"/>
    <property type="match status" value="1"/>
</dbReference>
<proteinExistence type="inferred from homology"/>
<evidence type="ECO:0000313" key="15">
    <source>
        <dbReference type="EMBL" id="OXA53836.1"/>
    </source>
</evidence>